<evidence type="ECO:0000313" key="3">
    <source>
        <dbReference type="Proteomes" id="UP000761264"/>
    </source>
</evidence>
<reference evidence="2" key="1">
    <citation type="submission" date="2020-03" db="EMBL/GenBank/DDBJ databases">
        <title>Genome of Pelagibius litoralis DSM 21314T.</title>
        <authorList>
            <person name="Wang G."/>
        </authorList>
    </citation>
    <scope>NUCLEOTIDE SEQUENCE</scope>
    <source>
        <strain evidence="2">DSM 21314</strain>
    </source>
</reference>
<proteinExistence type="predicted"/>
<dbReference type="SUPFAM" id="SSF51338">
    <property type="entry name" value="Composite domain of metallo-dependent hydrolases"/>
    <property type="match status" value="2"/>
</dbReference>
<dbReference type="PANTHER" id="PTHR43135:SF3">
    <property type="entry name" value="ALPHA-D-RIBOSE 1-METHYLPHOSPHONATE 5-TRIPHOSPHATE DIPHOSPHATASE"/>
    <property type="match status" value="1"/>
</dbReference>
<dbReference type="InterPro" id="IPR032466">
    <property type="entry name" value="Metal_Hydrolase"/>
</dbReference>
<sequence length="411" mass="43690">MAQVLFKNCSLFDGLGSELLEGRHVLVEGERIKEVSDRPITASEAEVIDIGGRTLMPGLIDAHFHAMAADPDFAKMEVMPRSLLAQHARHLLEAALARGFTSVRDAGGADYGLAMAIKAGLIKGPRLFYSGRALTQTGGHADFRALEDHSAFCFCGQGSHVFGVIADGVPAVRQAARDELRKGATQIKIMASGGVASPSDPIWNLQYSEEEIRAIVWEAASWRTYVMAHAYTPEAITRCVQFGVRSIEHANLIDEPTAALCAAEGAFVVPTLVTYDALHRFGPDLGLPAVSQEKLKAVRAAGLVSLEILKAAGVTIGFGTDLLGDMQAHQSGEFQIRAEVLSPAEILRSATSVNAALLNAEGELGVVAAEAQADLIVVDGDPLADLSLLQDQGARIPMIMKAGSFAKREAL</sequence>
<organism evidence="2 3">
    <name type="scientific">Pelagibius litoralis</name>
    <dbReference type="NCBI Taxonomy" id="374515"/>
    <lineage>
        <taxon>Bacteria</taxon>
        <taxon>Pseudomonadati</taxon>
        <taxon>Pseudomonadota</taxon>
        <taxon>Alphaproteobacteria</taxon>
        <taxon>Rhodospirillales</taxon>
        <taxon>Rhodovibrionaceae</taxon>
        <taxon>Pelagibius</taxon>
    </lineage>
</organism>
<feature type="domain" description="Amidohydrolase-related" evidence="1">
    <location>
        <begin position="54"/>
        <end position="394"/>
    </location>
</feature>
<dbReference type="Pfam" id="PF01979">
    <property type="entry name" value="Amidohydro_1"/>
    <property type="match status" value="1"/>
</dbReference>
<evidence type="ECO:0000313" key="2">
    <source>
        <dbReference type="EMBL" id="NIA70155.1"/>
    </source>
</evidence>
<gene>
    <name evidence="2" type="ORF">HBA54_16230</name>
</gene>
<dbReference type="InterPro" id="IPR057744">
    <property type="entry name" value="OTAase-like"/>
</dbReference>
<dbReference type="RefSeq" id="WP_167226471.1">
    <property type="nucleotide sequence ID" value="NZ_JAAQPH010000012.1"/>
</dbReference>
<dbReference type="EMBL" id="JAAQPH010000012">
    <property type="protein sequence ID" value="NIA70155.1"/>
    <property type="molecule type" value="Genomic_DNA"/>
</dbReference>
<dbReference type="Proteomes" id="UP000761264">
    <property type="component" value="Unassembled WGS sequence"/>
</dbReference>
<dbReference type="SUPFAM" id="SSF51556">
    <property type="entry name" value="Metallo-dependent hydrolases"/>
    <property type="match status" value="1"/>
</dbReference>
<dbReference type="Gene3D" id="3.20.20.140">
    <property type="entry name" value="Metal-dependent hydrolases"/>
    <property type="match status" value="1"/>
</dbReference>
<dbReference type="InterPro" id="IPR011059">
    <property type="entry name" value="Metal-dep_hydrolase_composite"/>
</dbReference>
<keyword evidence="3" id="KW-1185">Reference proteome</keyword>
<evidence type="ECO:0000259" key="1">
    <source>
        <dbReference type="Pfam" id="PF01979"/>
    </source>
</evidence>
<dbReference type="AlphaFoldDB" id="A0A967KDD1"/>
<dbReference type="CDD" id="cd01299">
    <property type="entry name" value="Met_dep_hydrolase_A"/>
    <property type="match status" value="1"/>
</dbReference>
<dbReference type="InterPro" id="IPR006680">
    <property type="entry name" value="Amidohydro-rel"/>
</dbReference>
<accession>A0A967KDD1</accession>
<dbReference type="GO" id="GO:0016810">
    <property type="term" value="F:hydrolase activity, acting on carbon-nitrogen (but not peptide) bonds"/>
    <property type="evidence" value="ECO:0007669"/>
    <property type="project" value="InterPro"/>
</dbReference>
<name>A0A967KDD1_9PROT</name>
<dbReference type="InterPro" id="IPR051781">
    <property type="entry name" value="Metallo-dep_Hydrolase"/>
</dbReference>
<dbReference type="PANTHER" id="PTHR43135">
    <property type="entry name" value="ALPHA-D-RIBOSE 1-METHYLPHOSPHONATE 5-TRIPHOSPHATE DIPHOSPHATASE"/>
    <property type="match status" value="1"/>
</dbReference>
<comment type="caution">
    <text evidence="2">The sequence shown here is derived from an EMBL/GenBank/DDBJ whole genome shotgun (WGS) entry which is preliminary data.</text>
</comment>
<protein>
    <submittedName>
        <fullName evidence="2">Amidohydrolase family protein</fullName>
    </submittedName>
</protein>
<dbReference type="Gene3D" id="2.30.40.10">
    <property type="entry name" value="Urease, subunit C, domain 1"/>
    <property type="match status" value="1"/>
</dbReference>